<accession>A0A8H3G8S8</accession>
<reference evidence="3" key="1">
    <citation type="submission" date="2021-03" db="EMBL/GenBank/DDBJ databases">
        <authorList>
            <person name="Tagirdzhanova G."/>
        </authorList>
    </citation>
    <scope>NUCLEOTIDE SEQUENCE</scope>
</reference>
<keyword evidence="2" id="KW-0732">Signal</keyword>
<comment type="caution">
    <text evidence="3">The sequence shown here is derived from an EMBL/GenBank/DDBJ whole genome shotgun (WGS) entry which is preliminary data.</text>
</comment>
<dbReference type="AlphaFoldDB" id="A0A8H3G8S8"/>
<evidence type="ECO:0000313" key="4">
    <source>
        <dbReference type="Proteomes" id="UP000664534"/>
    </source>
</evidence>
<feature type="signal peptide" evidence="2">
    <location>
        <begin position="1"/>
        <end position="25"/>
    </location>
</feature>
<feature type="region of interest" description="Disordered" evidence="1">
    <location>
        <begin position="43"/>
        <end position="74"/>
    </location>
</feature>
<dbReference type="OrthoDB" id="4365405at2759"/>
<name>A0A8H3G8S8_9LECA</name>
<protein>
    <submittedName>
        <fullName evidence="3">Uncharacterized protein</fullName>
    </submittedName>
</protein>
<feature type="compositionally biased region" description="Acidic residues" evidence="1">
    <location>
        <begin position="43"/>
        <end position="55"/>
    </location>
</feature>
<feature type="region of interest" description="Disordered" evidence="1">
    <location>
        <begin position="286"/>
        <end position="319"/>
    </location>
</feature>
<keyword evidence="4" id="KW-1185">Reference proteome</keyword>
<dbReference type="Proteomes" id="UP000664534">
    <property type="component" value="Unassembled WGS sequence"/>
</dbReference>
<proteinExistence type="predicted"/>
<organism evidence="3 4">
    <name type="scientific">Imshaugia aleurites</name>
    <dbReference type="NCBI Taxonomy" id="172621"/>
    <lineage>
        <taxon>Eukaryota</taxon>
        <taxon>Fungi</taxon>
        <taxon>Dikarya</taxon>
        <taxon>Ascomycota</taxon>
        <taxon>Pezizomycotina</taxon>
        <taxon>Lecanoromycetes</taxon>
        <taxon>OSLEUM clade</taxon>
        <taxon>Lecanoromycetidae</taxon>
        <taxon>Lecanorales</taxon>
        <taxon>Lecanorineae</taxon>
        <taxon>Parmeliaceae</taxon>
        <taxon>Imshaugia</taxon>
    </lineage>
</organism>
<dbReference type="EMBL" id="CAJPDT010000095">
    <property type="protein sequence ID" value="CAF9936899.1"/>
    <property type="molecule type" value="Genomic_DNA"/>
</dbReference>
<evidence type="ECO:0000313" key="3">
    <source>
        <dbReference type="EMBL" id="CAF9936899.1"/>
    </source>
</evidence>
<sequence>MPLSVRSKLLIIALYCLYLPAIVRGLPYRLNELVTRADVVDLDPTVDDDTADDDGTTAATGTQDTESDASTEYDWPWPTIPDSGAHNGILDGLDPAGRPYINFGLNTIEGAIPAERRSPVFFTDVKPPPPDNFVEERMGGNGWDYFEAFPEGWEDSFGTQRGRALSDSEYWLIVNRASNAMARSNMKPDVYVAMDPEGGARSVFNGVQTFNGKGNMADPSTWVETNKGVGQIFYQTELPVLMRNPNTQRIIAYSKSAQGDWVETVQWDANWDKSDPRYKPRNYLPELPLDSATGGPPLVPYSTADGRAPQKWTDGYPHK</sequence>
<evidence type="ECO:0000256" key="1">
    <source>
        <dbReference type="SAM" id="MobiDB-lite"/>
    </source>
</evidence>
<feature type="chain" id="PRO_5034288293" evidence="2">
    <location>
        <begin position="26"/>
        <end position="319"/>
    </location>
</feature>
<gene>
    <name evidence="3" type="ORF">IMSHALPRED_010945</name>
</gene>
<evidence type="ECO:0000256" key="2">
    <source>
        <dbReference type="SAM" id="SignalP"/>
    </source>
</evidence>